<dbReference type="RefSeq" id="WP_317968743.1">
    <property type="nucleotide sequence ID" value="NZ_CP129118.1"/>
</dbReference>
<evidence type="ECO:0000313" key="2">
    <source>
        <dbReference type="EMBL" id="WOV88061.1"/>
    </source>
</evidence>
<gene>
    <name evidence="2" type="ORF">QWT69_02760</name>
</gene>
<feature type="domain" description="Transposase IS200-like" evidence="1">
    <location>
        <begin position="12"/>
        <end position="123"/>
    </location>
</feature>
<dbReference type="PANTHER" id="PTHR34322">
    <property type="entry name" value="TRANSPOSASE, Y1_TNP DOMAIN-CONTAINING"/>
    <property type="match status" value="1"/>
</dbReference>
<dbReference type="Pfam" id="PF01797">
    <property type="entry name" value="Y1_Tnp"/>
    <property type="match status" value="1"/>
</dbReference>
<organism evidence="2 3">
    <name type="scientific">Sporosarcina oncorhynchi</name>
    <dbReference type="NCBI Taxonomy" id="3056444"/>
    <lineage>
        <taxon>Bacteria</taxon>
        <taxon>Bacillati</taxon>
        <taxon>Bacillota</taxon>
        <taxon>Bacilli</taxon>
        <taxon>Bacillales</taxon>
        <taxon>Caryophanaceae</taxon>
        <taxon>Sporosarcina</taxon>
    </lineage>
</organism>
<dbReference type="InterPro" id="IPR002686">
    <property type="entry name" value="Transposase_17"/>
</dbReference>
<dbReference type="EMBL" id="CP129118">
    <property type="protein sequence ID" value="WOV88061.1"/>
    <property type="molecule type" value="Genomic_DNA"/>
</dbReference>
<dbReference type="SMART" id="SM01321">
    <property type="entry name" value="Y1_Tnp"/>
    <property type="match status" value="1"/>
</dbReference>
<keyword evidence="3" id="KW-1185">Reference proteome</keyword>
<evidence type="ECO:0000259" key="1">
    <source>
        <dbReference type="SMART" id="SM01321"/>
    </source>
</evidence>
<proteinExistence type="predicted"/>
<dbReference type="Gene3D" id="3.30.70.1290">
    <property type="entry name" value="Transposase IS200-like"/>
    <property type="match status" value="1"/>
</dbReference>
<sequence>MARKRRQWNTRYFDHIVMRGNNRQDIFRTQADFDEFFRVLNYANMKHPFRLIAYCVMTNHYHLLLQSPNAPLGKVMGLINHRYTDYYKKKYNYSGYLYDSRYFAKQADSPATLLKISRYIHRNPIKTVVPMVSRMEDYYYSSFHFYKGEKATCYVFLDLIILPSLLPSSYTKSNKDYYRYCEEELDEDGNIATTRILKSGDFIAK</sequence>
<evidence type="ECO:0000313" key="3">
    <source>
        <dbReference type="Proteomes" id="UP001303902"/>
    </source>
</evidence>
<reference evidence="2 3" key="1">
    <citation type="submission" date="2023-06" db="EMBL/GenBank/DDBJ databases">
        <title>Sporosarcina sp. nov., isolated from Korean tranditional fermented seafood 'Jeotgal'.</title>
        <authorList>
            <person name="Yang A.I."/>
            <person name="Shin N.-R."/>
        </authorList>
    </citation>
    <scope>NUCLEOTIDE SEQUENCE [LARGE SCALE GENOMIC DNA]</scope>
    <source>
        <strain evidence="2 3">T2O-4</strain>
    </source>
</reference>
<name>A0ABZ0L955_9BACL</name>
<accession>A0ABZ0L955</accession>
<dbReference type="PANTHER" id="PTHR34322:SF2">
    <property type="entry name" value="TRANSPOSASE IS200-LIKE DOMAIN-CONTAINING PROTEIN"/>
    <property type="match status" value="1"/>
</dbReference>
<dbReference type="SUPFAM" id="SSF143422">
    <property type="entry name" value="Transposase IS200-like"/>
    <property type="match status" value="1"/>
</dbReference>
<dbReference type="InterPro" id="IPR036515">
    <property type="entry name" value="Transposase_17_sf"/>
</dbReference>
<protein>
    <submittedName>
        <fullName evidence="2">Transposase</fullName>
    </submittedName>
</protein>
<dbReference type="Proteomes" id="UP001303902">
    <property type="component" value="Chromosome"/>
</dbReference>